<dbReference type="EMBL" id="CP039393">
    <property type="protein sequence ID" value="QCD34542.1"/>
    <property type="molecule type" value="Genomic_DNA"/>
</dbReference>
<proteinExistence type="inferred from homology"/>
<dbReference type="RefSeq" id="WP_135946491.1">
    <property type="nucleotide sequence ID" value="NZ_CP039393.1"/>
</dbReference>
<comment type="function">
    <text evidence="11">Fluoride-specific ion channel. Important for reducing fluoride concentration in the cell, thus reducing its toxicity.</text>
</comment>
<evidence type="ECO:0000256" key="5">
    <source>
        <dbReference type="ARBA" id="ARBA00022989"/>
    </source>
</evidence>
<evidence type="ECO:0000313" key="12">
    <source>
        <dbReference type="EMBL" id="QCD34542.1"/>
    </source>
</evidence>
<feature type="binding site" evidence="11">
    <location>
        <position position="79"/>
    </location>
    <ligand>
        <name>Na(+)</name>
        <dbReference type="ChEBI" id="CHEBI:29101"/>
        <note>structural</note>
    </ligand>
</feature>
<sequence>MIKAMLIAGAGGFVGTCGRYLIGKWCSGMFHGAFPLGTFMVNIIGCFIIGLFFGLLEKAHVMTPGENVLLITGFCGGFTTFSSFADDMWVLGSKGEWSTCVLYLAASVVLGVLLVWAGRALIR</sequence>
<dbReference type="OrthoDB" id="9815830at2"/>
<evidence type="ECO:0000256" key="3">
    <source>
        <dbReference type="ARBA" id="ARBA00022519"/>
    </source>
</evidence>
<gene>
    <name evidence="11 12" type="primary">crcB</name>
    <name evidence="11" type="synonym">fluC</name>
    <name evidence="12" type="ORF">E7746_00915</name>
</gene>
<dbReference type="HAMAP" id="MF_00454">
    <property type="entry name" value="FluC"/>
    <property type="match status" value="1"/>
</dbReference>
<evidence type="ECO:0000256" key="11">
    <source>
        <dbReference type="HAMAP-Rule" id="MF_00454"/>
    </source>
</evidence>
<reference evidence="12 13" key="1">
    <citation type="submission" date="2019-02" db="EMBL/GenBank/DDBJ databases">
        <title>Isolation and identification of novel species under the genus Muribaculum.</title>
        <authorList>
            <person name="Miyake S."/>
            <person name="Ding Y."/>
            <person name="Low A."/>
            <person name="Soh M."/>
            <person name="Seedorf H."/>
        </authorList>
    </citation>
    <scope>NUCLEOTIDE SEQUENCE [LARGE SCALE GENOMIC DNA]</scope>
    <source>
        <strain evidence="12 13">TLL-A4</strain>
    </source>
</reference>
<feature type="transmembrane region" description="Helical" evidence="11">
    <location>
        <begin position="33"/>
        <end position="56"/>
    </location>
</feature>
<feature type="transmembrane region" description="Helical" evidence="11">
    <location>
        <begin position="101"/>
        <end position="122"/>
    </location>
</feature>
<keyword evidence="8 11" id="KW-0407">Ion channel</keyword>
<keyword evidence="3" id="KW-0997">Cell inner membrane</keyword>
<dbReference type="Proteomes" id="UP000297031">
    <property type="component" value="Chromosome"/>
</dbReference>
<accession>A0A4P7VB34</accession>
<evidence type="ECO:0000256" key="6">
    <source>
        <dbReference type="ARBA" id="ARBA00023065"/>
    </source>
</evidence>
<dbReference type="AlphaFoldDB" id="A0A4P7VB34"/>
<protein>
    <recommendedName>
        <fullName evidence="11">Fluoride-specific ion channel FluC</fullName>
    </recommendedName>
</protein>
<evidence type="ECO:0000256" key="9">
    <source>
        <dbReference type="ARBA" id="ARBA00035120"/>
    </source>
</evidence>
<evidence type="ECO:0000256" key="4">
    <source>
        <dbReference type="ARBA" id="ARBA00022692"/>
    </source>
</evidence>
<keyword evidence="11" id="KW-0915">Sodium</keyword>
<keyword evidence="4 11" id="KW-0812">Transmembrane</keyword>
<dbReference type="GO" id="GO:0046872">
    <property type="term" value="F:metal ion binding"/>
    <property type="evidence" value="ECO:0007669"/>
    <property type="project" value="UniProtKB-KW"/>
</dbReference>
<comment type="catalytic activity">
    <reaction evidence="10">
        <text>fluoride(in) = fluoride(out)</text>
        <dbReference type="Rhea" id="RHEA:76159"/>
        <dbReference type="ChEBI" id="CHEBI:17051"/>
    </reaction>
    <physiologicalReaction direction="left-to-right" evidence="10">
        <dbReference type="Rhea" id="RHEA:76160"/>
    </physiologicalReaction>
</comment>
<keyword evidence="11" id="KW-0813">Transport</keyword>
<feature type="transmembrane region" description="Helical" evidence="11">
    <location>
        <begin position="68"/>
        <end position="85"/>
    </location>
</feature>
<dbReference type="Pfam" id="PF02537">
    <property type="entry name" value="CRCB"/>
    <property type="match status" value="1"/>
</dbReference>
<comment type="activity regulation">
    <text evidence="11">Na(+) is not transported, but it plays an essential structural role and its presence is essential for fluoride channel function.</text>
</comment>
<comment type="subcellular location">
    <subcellularLocation>
        <location evidence="1 11">Cell membrane</location>
        <topology evidence="1 11">Multi-pass membrane protein</topology>
    </subcellularLocation>
</comment>
<dbReference type="GO" id="GO:0005886">
    <property type="term" value="C:plasma membrane"/>
    <property type="evidence" value="ECO:0007669"/>
    <property type="project" value="UniProtKB-SubCell"/>
</dbReference>
<dbReference type="NCBIfam" id="TIGR00494">
    <property type="entry name" value="crcB"/>
    <property type="match status" value="1"/>
</dbReference>
<evidence type="ECO:0000256" key="2">
    <source>
        <dbReference type="ARBA" id="ARBA00022475"/>
    </source>
</evidence>
<keyword evidence="2 11" id="KW-1003">Cell membrane</keyword>
<keyword evidence="13" id="KW-1185">Reference proteome</keyword>
<dbReference type="InterPro" id="IPR003691">
    <property type="entry name" value="FluC"/>
</dbReference>
<dbReference type="PANTHER" id="PTHR28259">
    <property type="entry name" value="FLUORIDE EXPORT PROTEIN 1-RELATED"/>
    <property type="match status" value="1"/>
</dbReference>
<dbReference type="GO" id="GO:0140114">
    <property type="term" value="P:cellular detoxification of fluoride"/>
    <property type="evidence" value="ECO:0007669"/>
    <property type="project" value="UniProtKB-UniRule"/>
</dbReference>
<dbReference type="GO" id="GO:0062054">
    <property type="term" value="F:fluoride channel activity"/>
    <property type="evidence" value="ECO:0007669"/>
    <property type="project" value="UniProtKB-UniRule"/>
</dbReference>
<dbReference type="PANTHER" id="PTHR28259:SF1">
    <property type="entry name" value="FLUORIDE EXPORT PROTEIN 1-RELATED"/>
    <property type="match status" value="1"/>
</dbReference>
<keyword evidence="7 11" id="KW-0472">Membrane</keyword>
<evidence type="ECO:0000256" key="7">
    <source>
        <dbReference type="ARBA" id="ARBA00023136"/>
    </source>
</evidence>
<keyword evidence="6 11" id="KW-0406">Ion transport</keyword>
<feature type="binding site" evidence="11">
    <location>
        <position position="76"/>
    </location>
    <ligand>
        <name>Na(+)</name>
        <dbReference type="ChEBI" id="CHEBI:29101"/>
        <note>structural</note>
    </ligand>
</feature>
<evidence type="ECO:0000256" key="1">
    <source>
        <dbReference type="ARBA" id="ARBA00004651"/>
    </source>
</evidence>
<organism evidence="12 13">
    <name type="scientific">Muribaculum gordoncarteri</name>
    <dbReference type="NCBI Taxonomy" id="2530390"/>
    <lineage>
        <taxon>Bacteria</taxon>
        <taxon>Pseudomonadati</taxon>
        <taxon>Bacteroidota</taxon>
        <taxon>Bacteroidia</taxon>
        <taxon>Bacteroidales</taxon>
        <taxon>Muribaculaceae</taxon>
        <taxon>Muribaculum</taxon>
    </lineage>
</organism>
<dbReference type="KEGG" id="mgod:E7746_00915"/>
<keyword evidence="5 11" id="KW-1133">Transmembrane helix</keyword>
<evidence type="ECO:0000313" key="13">
    <source>
        <dbReference type="Proteomes" id="UP000297031"/>
    </source>
</evidence>
<name>A0A4P7VB34_9BACT</name>
<evidence type="ECO:0000256" key="8">
    <source>
        <dbReference type="ARBA" id="ARBA00023303"/>
    </source>
</evidence>
<keyword evidence="11" id="KW-0479">Metal-binding</keyword>
<comment type="similarity">
    <text evidence="9 11">Belongs to the fluoride channel Fluc/FEX (TC 1.A.43) family.</text>
</comment>
<evidence type="ECO:0000256" key="10">
    <source>
        <dbReference type="ARBA" id="ARBA00035585"/>
    </source>
</evidence>